<name>A0A455ZDZ2_9FLAO</name>
<reference evidence="2" key="7">
    <citation type="journal article" date="2017" name="Sci. Rep.">
        <title>Genomic features, phylogenetic relationships, and comparative genomics of Elizabethkingia anophelis strain EM361-97 isolated in Taiwan.</title>
        <authorList>
            <person name="Lin J.N."/>
            <person name="Lai C.H."/>
            <person name="Yang C.H."/>
            <person name="Huang Y.H."/>
            <person name="Lin H.H."/>
        </authorList>
    </citation>
    <scope>NUCLEOTIDE SEQUENCE</scope>
</reference>
<keyword evidence="1" id="KW-0732">Signal</keyword>
<accession>A0A455ZDZ2</accession>
<dbReference type="AlphaFoldDB" id="A0A455ZDZ2"/>
<dbReference type="NCBIfam" id="TIGR03780">
    <property type="entry name" value="Bac_Flav_CT_N"/>
    <property type="match status" value="1"/>
</dbReference>
<reference evidence="2" key="4">
    <citation type="journal article" date="2016" name="Sci. Rep.">
        <title>Genomic epidemiology and global diversity of the emerging bacterial pathogen Elizabethkingia anophelis.</title>
        <authorList>
            <person name="Breurec S."/>
            <person name="Criscuolo A."/>
            <person name="Diancourt L."/>
            <person name="Rendueles O."/>
            <person name="Vandenbogaert M."/>
            <person name="Passet V."/>
            <person name="Caro V."/>
            <person name="Rocha E.P."/>
            <person name="Touchon M."/>
            <person name="Brisse S."/>
        </authorList>
    </citation>
    <scope>NUCLEOTIDE SEQUENCE</scope>
</reference>
<reference evidence="2" key="5">
    <citation type="journal article" date="2017" name="Genome Announc.">
        <title>Complete Circularized Genome Sequences of Four Strains of Elizabethkingia anophelis, Including Two Novel Strains Isolated from Wild-Caught Anopheles sinensis.</title>
        <authorList>
            <person name="Pei D."/>
            <person name="Nicholson A.C."/>
            <person name="Jiang J."/>
            <person name="Chen H."/>
            <person name="Whitney A.M."/>
            <person name="Villarma A."/>
            <person name="Bell M."/>
            <person name="Humrighouse B."/>
            <person name="Rowe L.A."/>
            <person name="Sheth M."/>
            <person name="Batra D."/>
            <person name="Juieng P."/>
            <person name="Loparev V.N."/>
            <person name="McQuiston J.R."/>
            <person name="Lan Y."/>
            <person name="Ma Y."/>
            <person name="Xu J."/>
        </authorList>
    </citation>
    <scope>NUCLEOTIDE SEQUENCE</scope>
</reference>
<dbReference type="EMBL" id="BK010596">
    <property type="protein sequence ID" value="DAC74966.1"/>
    <property type="molecule type" value="Genomic_DNA"/>
</dbReference>
<reference evidence="2" key="2">
    <citation type="journal article" date="2014" name="PLoS ONE">
        <title>Insights from the genome annotation of Elizabethkingia anophelis from the malaria vector Anopheles gambiae.</title>
        <authorList>
            <person name="Kukutla P."/>
            <person name="Lindberg B.G."/>
            <person name="Pei D."/>
            <person name="Rayl M."/>
            <person name="Yu W."/>
            <person name="Steritz M."/>
            <person name="Faye I."/>
            <person name="Xu J."/>
        </authorList>
    </citation>
    <scope>NUCLEOTIDE SEQUENCE</scope>
</reference>
<sequence>MKKYIKYTAVIFFVISIAAKIYAQQTISTHQFTDSINFNDKKEVSLLDKAKIEPYWLTVTYEKTSHLIFPSKIRYVDLGSEYLSAGKADGVDNVLRIKAAVQNFEPETNFSVITEDGKFYSFDVFYSSAPAVLTYDLLKMKQVEKQKKSEFMFGELEGYSPSVADLIMESIYHRGKKIVRNIYSDNYGIAFSLKGIYVHQGKLYFHTALNNTSNLPFIIDAVTFSIVDKKKAKKTIFQDQTLTPLRIYKVPDKVMESSEESNVFMLEQFTLTKDKILLIEIYEKNGDRNQLIEIKSSAIIKAKTIDFD</sequence>
<dbReference type="RefSeq" id="WP_059330597.1">
    <property type="nucleotide sequence ID" value="NZ_CP016370.1"/>
</dbReference>
<dbReference type="EMBL" id="BK010595">
    <property type="protein sequence ID" value="DAC74910.1"/>
    <property type="molecule type" value="Genomic_DNA"/>
</dbReference>
<feature type="chain" id="PRO_5036354712" evidence="1">
    <location>
        <begin position="24"/>
        <end position="308"/>
    </location>
</feature>
<feature type="signal peptide" evidence="1">
    <location>
        <begin position="1"/>
        <end position="23"/>
    </location>
</feature>
<reference evidence="2" key="6">
    <citation type="journal article" date="2017" name="Nat. Commun.">
        <title>Evolutionary dynamics and genomic features of the Elizabethkingia anophelis 2015 to 2016 Wisconsin outbreak strain.</title>
        <authorList>
            <person name="Perrin A."/>
            <person name="Larsonneur E."/>
            <person name="Nicholson A.C."/>
            <person name="Edwards D.J."/>
            <person name="Gundlach K.M."/>
            <person name="Whitney A.M."/>
            <person name="Gulvik C.A."/>
            <person name="Bell M.E."/>
            <person name="Rendueles O."/>
            <person name="Cury J."/>
            <person name="Hugon P."/>
            <person name="Clermont D."/>
            <person name="Enouf V."/>
            <person name="Loparev V."/>
            <person name="Juieng P."/>
            <person name="Monson T."/>
            <person name="Warshauer D."/>
            <person name="Elbadawi L.I."/>
            <person name="Walters M.S."/>
            <person name="Crist M.B."/>
            <person name="Noble-Wang J."/>
            <person name="Borlaug G."/>
            <person name="Rocha E.P.C."/>
            <person name="Criscuolo A."/>
            <person name="Touchon M."/>
            <person name="Davis J.P."/>
            <person name="Holt K.E."/>
            <person name="McQuiston J.R."/>
            <person name="Brisse S."/>
        </authorList>
    </citation>
    <scope>NUCLEOTIDE SEQUENCE</scope>
</reference>
<evidence type="ECO:0000313" key="2">
    <source>
        <dbReference type="EMBL" id="DAC74966.1"/>
    </source>
</evidence>
<evidence type="ECO:0000256" key="1">
    <source>
        <dbReference type="SAM" id="SignalP"/>
    </source>
</evidence>
<gene>
    <name evidence="2" type="primary">traN</name>
</gene>
<dbReference type="InterPro" id="IPR022298">
    <property type="entry name" value="Conjug_transposon_TraN"/>
</dbReference>
<reference evidence="2" key="8">
    <citation type="journal article" date="2018" name="J. ISSAAS">
        <title>In Silico Identification of Three Types of Integrative and Conjugative Elements (ICEs) in Elizabethkingia anophelis Strains Isolated from Around the World.</title>
        <authorList>
            <person name="Xu J."/>
            <person name="Pei D."/>
            <person name="Nicholson A."/>
            <person name="Lan Y."/>
            <person name="Xia Q."/>
        </authorList>
    </citation>
    <scope>NUCLEOTIDE SEQUENCE</scope>
</reference>
<protein>
    <submittedName>
        <fullName evidence="2">Conjugative transposon protein TraN</fullName>
    </submittedName>
</protein>
<reference evidence="2" key="1">
    <citation type="journal article" date="2014" name="Genome Biol. Evol.">
        <title>Comparative genomic analysis of malaria mosquito vector-associated novel pathogen Elizabethkingia anophelis.</title>
        <authorList>
            <person name="Teo J."/>
            <person name="Tan S.Y."/>
            <person name="Liu Y."/>
            <person name="Tay M."/>
            <person name="Ding Y."/>
            <person name="Li Y."/>
            <person name="Kjelleberg S."/>
            <person name="Givskov M."/>
            <person name="Lin R.T."/>
            <person name="Yang L."/>
        </authorList>
    </citation>
    <scope>NUCLEOTIDE SEQUENCE</scope>
</reference>
<reference evidence="2" key="3">
    <citation type="journal article" date="2016" name="Genome Announc.">
        <title>Complete Genome Sequences of Four Strains from the 2015-2016 Elizabethkingia anophelis Outbreak.</title>
        <authorList>
            <person name="Nicholson A.C."/>
            <person name="Whitney A.M."/>
            <person name="Emery B.D."/>
            <person name="Bell M.E."/>
            <person name="Gartin J.T."/>
            <person name="Humrighouse B.W."/>
            <person name="Loparev V.N."/>
            <person name="Batra D."/>
            <person name="Sheth M."/>
            <person name="Rowe L.A."/>
            <person name="Juieng P."/>
            <person name="Knipe K."/>
            <person name="Gulvik C."/>
            <person name="McQuiston J.R."/>
        </authorList>
    </citation>
    <scope>NUCLEOTIDE SEQUENCE</scope>
</reference>
<organism evidence="2">
    <name type="scientific">Elizabethkingia anophelis</name>
    <dbReference type="NCBI Taxonomy" id="1117645"/>
    <lineage>
        <taxon>Bacteria</taxon>
        <taxon>Pseudomonadati</taxon>
        <taxon>Bacteroidota</taxon>
        <taxon>Flavobacteriia</taxon>
        <taxon>Flavobacteriales</taxon>
        <taxon>Weeksellaceae</taxon>
        <taxon>Elizabethkingia</taxon>
    </lineage>
</organism>
<dbReference type="Pfam" id="PF13595">
    <property type="entry name" value="DUF4138"/>
    <property type="match status" value="1"/>
</dbReference>
<proteinExistence type="predicted"/>